<dbReference type="Gene3D" id="3.40.710.10">
    <property type="entry name" value="DD-peptidase/beta-lactamase superfamily"/>
    <property type="match status" value="1"/>
</dbReference>
<protein>
    <recommendedName>
        <fullName evidence="10">Peptidase S11 D-alanyl-D-alanine carboxypeptidase A N-terminal domain-containing protein</fullName>
    </recommendedName>
</protein>
<dbReference type="GO" id="GO:0006508">
    <property type="term" value="P:proteolysis"/>
    <property type="evidence" value="ECO:0007669"/>
    <property type="project" value="InterPro"/>
</dbReference>
<dbReference type="PANTHER" id="PTHR35333:SF3">
    <property type="entry name" value="BETA-LACTAMASE-TYPE TRANSPEPTIDASE FOLD CONTAINING PROTEIN"/>
    <property type="match status" value="1"/>
</dbReference>
<feature type="active site" description="Acyl-ester intermediate" evidence="7">
    <location>
        <position position="113"/>
    </location>
</feature>
<dbReference type="InterPro" id="IPR012338">
    <property type="entry name" value="Beta-lactam/transpept-like"/>
</dbReference>
<name>A0A1F8E0C7_9BACT</name>
<dbReference type="InterPro" id="IPR000871">
    <property type="entry name" value="Beta-lactam_class-A"/>
</dbReference>
<feature type="domain" description="Peptidase S11 D-alanyl-D-alanine carboxypeptidase A N-terminal" evidence="10">
    <location>
        <begin position="94"/>
        <end position="303"/>
    </location>
</feature>
<dbReference type="InterPro" id="IPR018044">
    <property type="entry name" value="Peptidase_S11"/>
</dbReference>
<gene>
    <name evidence="11" type="ORF">A2610_03095</name>
</gene>
<comment type="similarity">
    <text evidence="1 9">Belongs to the peptidase S11 family.</text>
</comment>
<evidence type="ECO:0000256" key="4">
    <source>
        <dbReference type="ARBA" id="ARBA00022960"/>
    </source>
</evidence>
<proteinExistence type="inferred from homology"/>
<dbReference type="GO" id="GO:0008360">
    <property type="term" value="P:regulation of cell shape"/>
    <property type="evidence" value="ECO:0007669"/>
    <property type="project" value="UniProtKB-KW"/>
</dbReference>
<dbReference type="Proteomes" id="UP000179057">
    <property type="component" value="Unassembled WGS sequence"/>
</dbReference>
<keyword evidence="3" id="KW-0378">Hydrolase</keyword>
<evidence type="ECO:0000256" key="8">
    <source>
        <dbReference type="PIRSR" id="PIRSR618044-2"/>
    </source>
</evidence>
<dbReference type="GO" id="GO:0030655">
    <property type="term" value="P:beta-lactam antibiotic catabolic process"/>
    <property type="evidence" value="ECO:0007669"/>
    <property type="project" value="InterPro"/>
</dbReference>
<dbReference type="GO" id="GO:0008800">
    <property type="term" value="F:beta-lactamase activity"/>
    <property type="evidence" value="ECO:0007669"/>
    <property type="project" value="InterPro"/>
</dbReference>
<dbReference type="PANTHER" id="PTHR35333">
    <property type="entry name" value="BETA-LACTAMASE"/>
    <property type="match status" value="1"/>
</dbReference>
<dbReference type="GO" id="GO:0071555">
    <property type="term" value="P:cell wall organization"/>
    <property type="evidence" value="ECO:0007669"/>
    <property type="project" value="UniProtKB-KW"/>
</dbReference>
<feature type="active site" description="Proton acceptor" evidence="7">
    <location>
        <position position="116"/>
    </location>
</feature>
<evidence type="ECO:0000313" key="12">
    <source>
        <dbReference type="Proteomes" id="UP000179057"/>
    </source>
</evidence>
<sequence>MRKSRIILLILFISLSFAVFKAMGEEGNHYIVDQTAVVKDSISDAGSNWSPIIVTEGVAPELAAQGAFVSPVAADIDQPCGAGVGMREGLMSYLNSDEVLFERKTDGRWPIASITKLMTAIVATELGMAKQDFTLTDAMVKTEGDAGGFKMGELFTGYDLLAAMLLSSSNDAAEAFAQSYGRDAFIRRMNVKAQELRMLSTHYVDPSGLSPLNQSTPSDLYKLAGYLHATHPDILKVSRQRKATIVDLNTNRKRIVTTINEFAGQATFLGGKTGYIVEAEGNGNLLSVFMHNGQPFTLIVLGSPDRFGETKTLLKCI</sequence>
<keyword evidence="2" id="KW-0732">Signal</keyword>
<organism evidence="11 12">
    <name type="scientific">Candidatus Wolfebacteria bacterium RIFOXYD1_FULL_48_65</name>
    <dbReference type="NCBI Taxonomy" id="1802561"/>
    <lineage>
        <taxon>Bacteria</taxon>
        <taxon>Candidatus Wolfeibacteriota</taxon>
    </lineage>
</organism>
<evidence type="ECO:0000256" key="9">
    <source>
        <dbReference type="RuleBase" id="RU004016"/>
    </source>
</evidence>
<dbReference type="InterPro" id="IPR001967">
    <property type="entry name" value="Peptidase_S11_N"/>
</dbReference>
<evidence type="ECO:0000256" key="2">
    <source>
        <dbReference type="ARBA" id="ARBA00022729"/>
    </source>
</evidence>
<evidence type="ECO:0000256" key="1">
    <source>
        <dbReference type="ARBA" id="ARBA00007164"/>
    </source>
</evidence>
<evidence type="ECO:0000259" key="10">
    <source>
        <dbReference type="Pfam" id="PF00768"/>
    </source>
</evidence>
<comment type="caution">
    <text evidence="11">The sequence shown here is derived from an EMBL/GenBank/DDBJ whole genome shotgun (WGS) entry which is preliminary data.</text>
</comment>
<feature type="binding site" evidence="8">
    <location>
        <position position="272"/>
    </location>
    <ligand>
        <name>substrate</name>
    </ligand>
</feature>
<dbReference type="EMBL" id="MGIV01000014">
    <property type="protein sequence ID" value="OGM94263.1"/>
    <property type="molecule type" value="Genomic_DNA"/>
</dbReference>
<dbReference type="AlphaFoldDB" id="A0A1F8E0C7"/>
<feature type="active site" evidence="7">
    <location>
        <position position="168"/>
    </location>
</feature>
<dbReference type="PRINTS" id="PR00725">
    <property type="entry name" value="DADACBPTASE1"/>
</dbReference>
<evidence type="ECO:0000256" key="6">
    <source>
        <dbReference type="ARBA" id="ARBA00023316"/>
    </source>
</evidence>
<dbReference type="GO" id="GO:0046677">
    <property type="term" value="P:response to antibiotic"/>
    <property type="evidence" value="ECO:0007669"/>
    <property type="project" value="InterPro"/>
</dbReference>
<evidence type="ECO:0000313" key="11">
    <source>
        <dbReference type="EMBL" id="OGM94263.1"/>
    </source>
</evidence>
<evidence type="ECO:0000256" key="7">
    <source>
        <dbReference type="PIRSR" id="PIRSR618044-1"/>
    </source>
</evidence>
<reference evidence="11 12" key="1">
    <citation type="journal article" date="2016" name="Nat. Commun.">
        <title>Thousands of microbial genomes shed light on interconnected biogeochemical processes in an aquifer system.</title>
        <authorList>
            <person name="Anantharaman K."/>
            <person name="Brown C.T."/>
            <person name="Hug L.A."/>
            <person name="Sharon I."/>
            <person name="Castelle C.J."/>
            <person name="Probst A.J."/>
            <person name="Thomas B.C."/>
            <person name="Singh A."/>
            <person name="Wilkins M.J."/>
            <person name="Karaoz U."/>
            <person name="Brodie E.L."/>
            <person name="Williams K.H."/>
            <person name="Hubbard S.S."/>
            <person name="Banfield J.F."/>
        </authorList>
    </citation>
    <scope>NUCLEOTIDE SEQUENCE [LARGE SCALE GENOMIC DNA]</scope>
</reference>
<dbReference type="GO" id="GO:0009002">
    <property type="term" value="F:serine-type D-Ala-D-Ala carboxypeptidase activity"/>
    <property type="evidence" value="ECO:0007669"/>
    <property type="project" value="InterPro"/>
</dbReference>
<keyword evidence="4" id="KW-0133">Cell shape</keyword>
<keyword evidence="6" id="KW-0961">Cell wall biogenesis/degradation</keyword>
<evidence type="ECO:0000256" key="3">
    <source>
        <dbReference type="ARBA" id="ARBA00022801"/>
    </source>
</evidence>
<accession>A0A1F8E0C7</accession>
<dbReference type="Pfam" id="PF00768">
    <property type="entry name" value="Peptidase_S11"/>
    <property type="match status" value="1"/>
</dbReference>
<evidence type="ECO:0000256" key="5">
    <source>
        <dbReference type="ARBA" id="ARBA00022984"/>
    </source>
</evidence>
<dbReference type="GO" id="GO:0009252">
    <property type="term" value="P:peptidoglycan biosynthetic process"/>
    <property type="evidence" value="ECO:0007669"/>
    <property type="project" value="UniProtKB-KW"/>
</dbReference>
<keyword evidence="5" id="KW-0573">Peptidoglycan synthesis</keyword>
<dbReference type="SUPFAM" id="SSF56601">
    <property type="entry name" value="beta-lactamase/transpeptidase-like"/>
    <property type="match status" value="1"/>
</dbReference>